<protein>
    <submittedName>
        <fullName evidence="4">40S ribosomal protein S23</fullName>
    </submittedName>
</protein>
<dbReference type="EMBL" id="JARJLG010000072">
    <property type="protein sequence ID" value="KAJ7753085.1"/>
    <property type="molecule type" value="Genomic_DNA"/>
</dbReference>
<evidence type="ECO:0000256" key="3">
    <source>
        <dbReference type="ARBA" id="ARBA00023274"/>
    </source>
</evidence>
<dbReference type="Pfam" id="PF00164">
    <property type="entry name" value="Ribosom_S12_S23"/>
    <property type="match status" value="1"/>
</dbReference>
<comment type="caution">
    <text evidence="4">The sequence shown here is derived from an EMBL/GenBank/DDBJ whole genome shotgun (WGS) entry which is preliminary data.</text>
</comment>
<dbReference type="Gene3D" id="2.40.50.140">
    <property type="entry name" value="Nucleic acid-binding proteins"/>
    <property type="match status" value="1"/>
</dbReference>
<dbReference type="AlphaFoldDB" id="A0AAD7J2H4"/>
<comment type="similarity">
    <text evidence="1">Belongs to the universal ribosomal protein uS12 family.</text>
</comment>
<dbReference type="Proteomes" id="UP001215280">
    <property type="component" value="Unassembled WGS sequence"/>
</dbReference>
<keyword evidence="5" id="KW-1185">Reference proteome</keyword>
<dbReference type="InterPro" id="IPR006032">
    <property type="entry name" value="Ribosomal_uS12"/>
</dbReference>
<accession>A0AAD7J2H4</accession>
<dbReference type="GO" id="GO:0005840">
    <property type="term" value="C:ribosome"/>
    <property type="evidence" value="ECO:0007669"/>
    <property type="project" value="UniProtKB-KW"/>
</dbReference>
<dbReference type="GO" id="GO:0003735">
    <property type="term" value="F:structural constituent of ribosome"/>
    <property type="evidence" value="ECO:0007669"/>
    <property type="project" value="InterPro"/>
</dbReference>
<dbReference type="GO" id="GO:0006412">
    <property type="term" value="P:translation"/>
    <property type="evidence" value="ECO:0007669"/>
    <property type="project" value="InterPro"/>
</dbReference>
<evidence type="ECO:0000313" key="5">
    <source>
        <dbReference type="Proteomes" id="UP001215280"/>
    </source>
</evidence>
<organism evidence="4 5">
    <name type="scientific">Mycena maculata</name>
    <dbReference type="NCBI Taxonomy" id="230809"/>
    <lineage>
        <taxon>Eukaryota</taxon>
        <taxon>Fungi</taxon>
        <taxon>Dikarya</taxon>
        <taxon>Basidiomycota</taxon>
        <taxon>Agaricomycotina</taxon>
        <taxon>Agaricomycetes</taxon>
        <taxon>Agaricomycetidae</taxon>
        <taxon>Agaricales</taxon>
        <taxon>Marasmiineae</taxon>
        <taxon>Mycenaceae</taxon>
        <taxon>Mycena</taxon>
    </lineage>
</organism>
<gene>
    <name evidence="4" type="ORF">DFH07DRAFT_514905</name>
</gene>
<name>A0AAD7J2H4_9AGAR</name>
<evidence type="ECO:0000256" key="2">
    <source>
        <dbReference type="ARBA" id="ARBA00022980"/>
    </source>
</evidence>
<evidence type="ECO:0000256" key="1">
    <source>
        <dbReference type="ARBA" id="ARBA00005657"/>
    </source>
</evidence>
<reference evidence="4" key="1">
    <citation type="submission" date="2023-03" db="EMBL/GenBank/DDBJ databases">
        <title>Massive genome expansion in bonnet fungi (Mycena s.s.) driven by repeated elements and novel gene families across ecological guilds.</title>
        <authorList>
            <consortium name="Lawrence Berkeley National Laboratory"/>
            <person name="Harder C.B."/>
            <person name="Miyauchi S."/>
            <person name="Viragh M."/>
            <person name="Kuo A."/>
            <person name="Thoen E."/>
            <person name="Andreopoulos B."/>
            <person name="Lu D."/>
            <person name="Skrede I."/>
            <person name="Drula E."/>
            <person name="Henrissat B."/>
            <person name="Morin E."/>
            <person name="Kohler A."/>
            <person name="Barry K."/>
            <person name="LaButti K."/>
            <person name="Morin E."/>
            <person name="Salamov A."/>
            <person name="Lipzen A."/>
            <person name="Mereny Z."/>
            <person name="Hegedus B."/>
            <person name="Baldrian P."/>
            <person name="Stursova M."/>
            <person name="Weitz H."/>
            <person name="Taylor A."/>
            <person name="Grigoriev I.V."/>
            <person name="Nagy L.G."/>
            <person name="Martin F."/>
            <person name="Kauserud H."/>
        </authorList>
    </citation>
    <scope>NUCLEOTIDE SEQUENCE</scope>
    <source>
        <strain evidence="4">CBHHK188m</strain>
    </source>
</reference>
<dbReference type="GO" id="GO:1990904">
    <property type="term" value="C:ribonucleoprotein complex"/>
    <property type="evidence" value="ECO:0007669"/>
    <property type="project" value="UniProtKB-KW"/>
</dbReference>
<dbReference type="InterPro" id="IPR012340">
    <property type="entry name" value="NA-bd_OB-fold"/>
</dbReference>
<keyword evidence="2 4" id="KW-0689">Ribosomal protein</keyword>
<dbReference type="SUPFAM" id="SSF50249">
    <property type="entry name" value="Nucleic acid-binding proteins"/>
    <property type="match status" value="1"/>
</dbReference>
<sequence>MSSNKPRGLSAARKLRNVRQEGILRDRTYKRRNIYGTSRAANSSYGTGIQLEKVGPKAKQSNSAIRHGVRAHFTGNGNQATVFRFVPTDDGVDLNDNSDVPISPKRKHGALPRAHFKVVKVSGVGILSRWRTSRKVLCLLTLACIATNSS</sequence>
<keyword evidence="3" id="KW-0687">Ribonucleoprotein</keyword>
<proteinExistence type="inferred from homology"/>
<evidence type="ECO:0000313" key="4">
    <source>
        <dbReference type="EMBL" id="KAJ7753085.1"/>
    </source>
</evidence>